<dbReference type="Gene3D" id="3.40.50.10310">
    <property type="entry name" value="Creatininase"/>
    <property type="match status" value="1"/>
</dbReference>
<reference evidence="5" key="1">
    <citation type="submission" date="2018-05" db="EMBL/GenBank/DDBJ databases">
        <authorList>
            <person name="Lanie J.A."/>
            <person name="Ng W.-L."/>
            <person name="Kazmierczak K.M."/>
            <person name="Andrzejewski T.M."/>
            <person name="Davidsen T.M."/>
            <person name="Wayne K.J."/>
            <person name="Tettelin H."/>
            <person name="Glass J.I."/>
            <person name="Rusch D."/>
            <person name="Podicherti R."/>
            <person name="Tsui H.-C.T."/>
            <person name="Winkler M.E."/>
        </authorList>
    </citation>
    <scope>NUCLEOTIDE SEQUENCE</scope>
</reference>
<comment type="cofactor">
    <cofactor evidence="1">
        <name>Zn(2+)</name>
        <dbReference type="ChEBI" id="CHEBI:29105"/>
    </cofactor>
</comment>
<evidence type="ECO:0000256" key="3">
    <source>
        <dbReference type="ARBA" id="ARBA00022801"/>
    </source>
</evidence>
<evidence type="ECO:0000256" key="4">
    <source>
        <dbReference type="ARBA" id="ARBA00022833"/>
    </source>
</evidence>
<keyword evidence="2" id="KW-0479">Metal-binding</keyword>
<dbReference type="EMBL" id="UINC01127461">
    <property type="protein sequence ID" value="SVD06596.1"/>
    <property type="molecule type" value="Genomic_DNA"/>
</dbReference>
<dbReference type="PANTHER" id="PTHR35005:SF1">
    <property type="entry name" value="2-AMINO-5-FORMYLAMINO-6-RIBOSYLAMINOPYRIMIDIN-4(3H)-ONE 5'-MONOPHOSPHATE DEFORMYLASE"/>
    <property type="match status" value="1"/>
</dbReference>
<dbReference type="PANTHER" id="PTHR35005">
    <property type="entry name" value="3-DEHYDRO-SCYLLO-INOSOSE HYDROLASE"/>
    <property type="match status" value="1"/>
</dbReference>
<proteinExistence type="predicted"/>
<dbReference type="InterPro" id="IPR024087">
    <property type="entry name" value="Creatininase-like_sf"/>
</dbReference>
<protein>
    <recommendedName>
        <fullName evidence="6">Creatininase</fullName>
    </recommendedName>
</protein>
<evidence type="ECO:0008006" key="6">
    <source>
        <dbReference type="Google" id="ProtNLM"/>
    </source>
</evidence>
<keyword evidence="4" id="KW-0862">Zinc</keyword>
<dbReference type="GO" id="GO:0046872">
    <property type="term" value="F:metal ion binding"/>
    <property type="evidence" value="ECO:0007669"/>
    <property type="project" value="UniProtKB-KW"/>
</dbReference>
<dbReference type="SUPFAM" id="SSF102215">
    <property type="entry name" value="Creatininase"/>
    <property type="match status" value="1"/>
</dbReference>
<organism evidence="5">
    <name type="scientific">marine metagenome</name>
    <dbReference type="NCBI Taxonomy" id="408172"/>
    <lineage>
        <taxon>unclassified sequences</taxon>
        <taxon>metagenomes</taxon>
        <taxon>ecological metagenomes</taxon>
    </lineage>
</organism>
<dbReference type="Pfam" id="PF02633">
    <property type="entry name" value="Creatininase"/>
    <property type="match status" value="1"/>
</dbReference>
<dbReference type="GO" id="GO:0016811">
    <property type="term" value="F:hydrolase activity, acting on carbon-nitrogen (but not peptide) bonds, in linear amides"/>
    <property type="evidence" value="ECO:0007669"/>
    <property type="project" value="TreeGrafter"/>
</dbReference>
<gene>
    <name evidence="5" type="ORF">METZ01_LOCUS359450</name>
</gene>
<keyword evidence="3" id="KW-0378">Hydrolase</keyword>
<dbReference type="AlphaFoldDB" id="A0A382S9Q4"/>
<evidence type="ECO:0000256" key="2">
    <source>
        <dbReference type="ARBA" id="ARBA00022723"/>
    </source>
</evidence>
<sequence>MSALEWNRLRAPQLRSLAKEDTIVILPVGSTEQHGPHLPVQVDALLATEVSLGAASRFKPEGKALVAPTLWCGLAEHHMDLGGTFTLDHSTYHSLIHCLCKSIRRHGFQRICVVNGHGGNIHALHVIAAELKHELDLRILVCTYWTLPEVAKSFDEILEKQSNVRHAGEAETSMLLYLKPELVDQEALQKADGPLDLKMMGPGSYRWQSFKSMSPNGVIGCPSAAYAEKGAILLDVASKGVCRLLKDQETWSD</sequence>
<evidence type="ECO:0000256" key="1">
    <source>
        <dbReference type="ARBA" id="ARBA00001947"/>
    </source>
</evidence>
<accession>A0A382S9Q4</accession>
<dbReference type="InterPro" id="IPR003785">
    <property type="entry name" value="Creatininase/forma_Hydrolase"/>
</dbReference>
<evidence type="ECO:0000313" key="5">
    <source>
        <dbReference type="EMBL" id="SVD06596.1"/>
    </source>
</evidence>
<name>A0A382S9Q4_9ZZZZ</name>
<dbReference type="GO" id="GO:0009231">
    <property type="term" value="P:riboflavin biosynthetic process"/>
    <property type="evidence" value="ECO:0007669"/>
    <property type="project" value="TreeGrafter"/>
</dbReference>